<accession>A0A4Q2DDR0</accession>
<dbReference type="SFLD" id="SFLDG01129">
    <property type="entry name" value="C1.5:_HAD__Beta-PGM__Phosphata"/>
    <property type="match status" value="1"/>
</dbReference>
<dbReference type="PANTHER" id="PTHR43481:SF4">
    <property type="entry name" value="GLYCEROL-1-PHOSPHATE PHOSPHOHYDROLASE 1-RELATED"/>
    <property type="match status" value="1"/>
</dbReference>
<organism evidence="1 2">
    <name type="scientific">Candolleomyces aberdarensis</name>
    <dbReference type="NCBI Taxonomy" id="2316362"/>
    <lineage>
        <taxon>Eukaryota</taxon>
        <taxon>Fungi</taxon>
        <taxon>Dikarya</taxon>
        <taxon>Basidiomycota</taxon>
        <taxon>Agaricomycotina</taxon>
        <taxon>Agaricomycetes</taxon>
        <taxon>Agaricomycetidae</taxon>
        <taxon>Agaricales</taxon>
        <taxon>Agaricineae</taxon>
        <taxon>Psathyrellaceae</taxon>
        <taxon>Candolleomyces</taxon>
    </lineage>
</organism>
<dbReference type="InterPro" id="IPR023214">
    <property type="entry name" value="HAD_sf"/>
</dbReference>
<dbReference type="GO" id="GO:0050308">
    <property type="term" value="F:sugar-phosphatase activity"/>
    <property type="evidence" value="ECO:0007669"/>
    <property type="project" value="TreeGrafter"/>
</dbReference>
<dbReference type="InterPro" id="IPR051806">
    <property type="entry name" value="HAD-like_SPP"/>
</dbReference>
<name>A0A4Q2DDR0_9AGAR</name>
<reference evidence="1 2" key="1">
    <citation type="submission" date="2019-01" db="EMBL/GenBank/DDBJ databases">
        <title>Draft genome sequence of Psathyrella aberdarensis IHI B618.</title>
        <authorList>
            <person name="Buettner E."/>
            <person name="Kellner H."/>
        </authorList>
    </citation>
    <scope>NUCLEOTIDE SEQUENCE [LARGE SCALE GENOMIC DNA]</scope>
    <source>
        <strain evidence="1 2">IHI B618</strain>
    </source>
</reference>
<dbReference type="Gene3D" id="1.10.150.240">
    <property type="entry name" value="Putative phosphatase, domain 2"/>
    <property type="match status" value="1"/>
</dbReference>
<dbReference type="InterPro" id="IPR023198">
    <property type="entry name" value="PGP-like_dom2"/>
</dbReference>
<proteinExistence type="predicted"/>
<dbReference type="SFLD" id="SFLDS00003">
    <property type="entry name" value="Haloacid_Dehalogenase"/>
    <property type="match status" value="1"/>
</dbReference>
<dbReference type="EMBL" id="SDEE01000308">
    <property type="protein sequence ID" value="RXW17857.1"/>
    <property type="molecule type" value="Genomic_DNA"/>
</dbReference>
<dbReference type="AlphaFoldDB" id="A0A4Q2DDR0"/>
<evidence type="ECO:0000313" key="1">
    <source>
        <dbReference type="EMBL" id="RXW17857.1"/>
    </source>
</evidence>
<sequence length="230" mass="24822">MSETVLTVDAILFDMDGTLVDSTAGVEGAWHEFSKTYPGIDVHNILSSAHGIRTVDNLSNYCGIEDPELLEKEALRFEQAIISSASDNGGSGIVLLRGVAEALKQIESRRFLPKPLWCICTSATRDYATAALTVTKVPFPDVLVAAEDVEKGKPHPDPYLLGAQKLGVDPKNYAPSGIRSGIAAGCTTIGFLTTHSREQVESAQPTYVVEDMRKISFRVVGDKVEVVIKS</sequence>
<gene>
    <name evidence="1" type="ORF">EST38_g8009</name>
</gene>
<dbReference type="SUPFAM" id="SSF56784">
    <property type="entry name" value="HAD-like"/>
    <property type="match status" value="1"/>
</dbReference>
<comment type="caution">
    <text evidence="1">The sequence shown here is derived from an EMBL/GenBank/DDBJ whole genome shotgun (WGS) entry which is preliminary data.</text>
</comment>
<evidence type="ECO:0000313" key="2">
    <source>
        <dbReference type="Proteomes" id="UP000290288"/>
    </source>
</evidence>
<keyword evidence="2" id="KW-1185">Reference proteome</keyword>
<dbReference type="STRING" id="2316362.A0A4Q2DDR0"/>
<protein>
    <recommendedName>
        <fullName evidence="3">Phosphatase</fullName>
    </recommendedName>
</protein>
<dbReference type="Pfam" id="PF00702">
    <property type="entry name" value="Hydrolase"/>
    <property type="match status" value="1"/>
</dbReference>
<dbReference type="Gene3D" id="3.40.50.1000">
    <property type="entry name" value="HAD superfamily/HAD-like"/>
    <property type="match status" value="1"/>
</dbReference>
<dbReference type="PANTHER" id="PTHR43481">
    <property type="entry name" value="FRUCTOSE-1-PHOSPHATE PHOSPHATASE"/>
    <property type="match status" value="1"/>
</dbReference>
<evidence type="ECO:0008006" key="3">
    <source>
        <dbReference type="Google" id="ProtNLM"/>
    </source>
</evidence>
<dbReference type="OrthoDB" id="40579at2759"/>
<dbReference type="Proteomes" id="UP000290288">
    <property type="component" value="Unassembled WGS sequence"/>
</dbReference>
<dbReference type="InterPro" id="IPR036412">
    <property type="entry name" value="HAD-like_sf"/>
</dbReference>